<feature type="domain" description="Methyltransferase" evidence="6">
    <location>
        <begin position="46"/>
        <end position="141"/>
    </location>
</feature>
<evidence type="ECO:0000256" key="4">
    <source>
        <dbReference type="ARBA" id="ARBA00022691"/>
    </source>
</evidence>
<sequence>MKNRDFFFQQYDKINWANQEKTRLNVAVNQFIIDEILSRKDPPFKVFDIGSGIGFFIRMLKEKYGDSVQIEGCEPSEKSYDYFAKSGLSKNNVTIHPNTFQDFKTSEKFDFVTAIYVFPHFIETDLGKVAQKISGMLDAKGKLVIVVSNEEYLRDKLATKKDLFIEKNTIEFKGKEYKEYLHYVEIPEMGTVIDYDREEDYYKDLLENNRLKLLKKNKLNSDEYICTIFTFEKV</sequence>
<dbReference type="InterPro" id="IPR050723">
    <property type="entry name" value="CFA/CMAS"/>
</dbReference>
<dbReference type="PANTHER" id="PTHR43667:SF1">
    <property type="entry name" value="CYCLOPROPANE-FATTY-ACYL-PHOSPHOLIPID SYNTHASE"/>
    <property type="match status" value="1"/>
</dbReference>
<evidence type="ECO:0000256" key="5">
    <source>
        <dbReference type="ARBA" id="ARBA00023098"/>
    </source>
</evidence>
<comment type="caution">
    <text evidence="7">The sequence shown here is derived from an EMBL/GenBank/DDBJ whole genome shotgun (WGS) entry which is preliminary data.</text>
</comment>
<accession>A0A1G2S8N4</accession>
<dbReference type="Proteomes" id="UP000176997">
    <property type="component" value="Unassembled WGS sequence"/>
</dbReference>
<evidence type="ECO:0000259" key="6">
    <source>
        <dbReference type="Pfam" id="PF13649"/>
    </source>
</evidence>
<evidence type="ECO:0000313" key="8">
    <source>
        <dbReference type="Proteomes" id="UP000176997"/>
    </source>
</evidence>
<name>A0A1G2S8N4_9BACT</name>
<dbReference type="GO" id="GO:0008168">
    <property type="term" value="F:methyltransferase activity"/>
    <property type="evidence" value="ECO:0007669"/>
    <property type="project" value="UniProtKB-KW"/>
</dbReference>
<evidence type="ECO:0000313" key="7">
    <source>
        <dbReference type="EMBL" id="OHA80641.1"/>
    </source>
</evidence>
<comment type="similarity">
    <text evidence="1">Belongs to the CFA/CMAS family.</text>
</comment>
<dbReference type="GO" id="GO:0006629">
    <property type="term" value="P:lipid metabolic process"/>
    <property type="evidence" value="ECO:0007669"/>
    <property type="project" value="UniProtKB-KW"/>
</dbReference>
<gene>
    <name evidence="7" type="ORF">A2675_02730</name>
</gene>
<organism evidence="7 8">
    <name type="scientific">Candidatus Yonathbacteria bacterium RIFCSPHIGHO2_01_FULL_51_10</name>
    <dbReference type="NCBI Taxonomy" id="1802723"/>
    <lineage>
        <taxon>Bacteria</taxon>
        <taxon>Candidatus Yonathiibacteriota</taxon>
    </lineage>
</organism>
<keyword evidence="2" id="KW-0489">Methyltransferase</keyword>
<dbReference type="AlphaFoldDB" id="A0A1G2S8N4"/>
<evidence type="ECO:0000256" key="1">
    <source>
        <dbReference type="ARBA" id="ARBA00010815"/>
    </source>
</evidence>
<dbReference type="Gene3D" id="3.40.50.150">
    <property type="entry name" value="Vaccinia Virus protein VP39"/>
    <property type="match status" value="1"/>
</dbReference>
<dbReference type="GO" id="GO:0032259">
    <property type="term" value="P:methylation"/>
    <property type="evidence" value="ECO:0007669"/>
    <property type="project" value="UniProtKB-KW"/>
</dbReference>
<dbReference type="SUPFAM" id="SSF53335">
    <property type="entry name" value="S-adenosyl-L-methionine-dependent methyltransferases"/>
    <property type="match status" value="1"/>
</dbReference>
<dbReference type="EMBL" id="MHUS01000021">
    <property type="protein sequence ID" value="OHA80641.1"/>
    <property type="molecule type" value="Genomic_DNA"/>
</dbReference>
<dbReference type="CDD" id="cd02440">
    <property type="entry name" value="AdoMet_MTases"/>
    <property type="match status" value="1"/>
</dbReference>
<dbReference type="InterPro" id="IPR029063">
    <property type="entry name" value="SAM-dependent_MTases_sf"/>
</dbReference>
<dbReference type="PANTHER" id="PTHR43667">
    <property type="entry name" value="CYCLOPROPANE-FATTY-ACYL-PHOSPHOLIPID SYNTHASE"/>
    <property type="match status" value="1"/>
</dbReference>
<reference evidence="7 8" key="1">
    <citation type="journal article" date="2016" name="Nat. Commun.">
        <title>Thousands of microbial genomes shed light on interconnected biogeochemical processes in an aquifer system.</title>
        <authorList>
            <person name="Anantharaman K."/>
            <person name="Brown C.T."/>
            <person name="Hug L.A."/>
            <person name="Sharon I."/>
            <person name="Castelle C.J."/>
            <person name="Probst A.J."/>
            <person name="Thomas B.C."/>
            <person name="Singh A."/>
            <person name="Wilkins M.J."/>
            <person name="Karaoz U."/>
            <person name="Brodie E.L."/>
            <person name="Williams K.H."/>
            <person name="Hubbard S.S."/>
            <person name="Banfield J.F."/>
        </authorList>
    </citation>
    <scope>NUCLEOTIDE SEQUENCE [LARGE SCALE GENOMIC DNA]</scope>
</reference>
<keyword evidence="4" id="KW-0949">S-adenosyl-L-methionine</keyword>
<keyword evidence="5" id="KW-0443">Lipid metabolism</keyword>
<proteinExistence type="inferred from homology"/>
<keyword evidence="3" id="KW-0808">Transferase</keyword>
<dbReference type="InterPro" id="IPR041698">
    <property type="entry name" value="Methyltransf_25"/>
</dbReference>
<dbReference type="STRING" id="1802723.A2675_02730"/>
<dbReference type="Pfam" id="PF13649">
    <property type="entry name" value="Methyltransf_25"/>
    <property type="match status" value="1"/>
</dbReference>
<protein>
    <recommendedName>
        <fullName evidence="6">Methyltransferase domain-containing protein</fullName>
    </recommendedName>
</protein>
<evidence type="ECO:0000256" key="2">
    <source>
        <dbReference type="ARBA" id="ARBA00022603"/>
    </source>
</evidence>
<evidence type="ECO:0000256" key="3">
    <source>
        <dbReference type="ARBA" id="ARBA00022679"/>
    </source>
</evidence>